<keyword evidence="4" id="KW-1185">Reference proteome</keyword>
<evidence type="ECO:0008006" key="5">
    <source>
        <dbReference type="Google" id="ProtNLM"/>
    </source>
</evidence>
<dbReference type="SUPFAM" id="SSF53955">
    <property type="entry name" value="Lysozyme-like"/>
    <property type="match status" value="1"/>
</dbReference>
<feature type="region of interest" description="Disordered" evidence="1">
    <location>
        <begin position="28"/>
        <end position="56"/>
    </location>
</feature>
<dbReference type="OrthoDB" id="1193027at2759"/>
<dbReference type="AlphaFoldDB" id="A0A1J9QI50"/>
<feature type="chain" id="PRO_5009656544" description="Transglycosylase SLT domain-containing protein" evidence="2">
    <location>
        <begin position="20"/>
        <end position="242"/>
    </location>
</feature>
<dbReference type="Proteomes" id="UP000182235">
    <property type="component" value="Unassembled WGS sequence"/>
</dbReference>
<dbReference type="EMBL" id="LGRN01000192">
    <property type="protein sequence ID" value="OJD14861.1"/>
    <property type="molecule type" value="Genomic_DNA"/>
</dbReference>
<feature type="signal peptide" evidence="2">
    <location>
        <begin position="1"/>
        <end position="19"/>
    </location>
</feature>
<name>A0A1J9QI50_9EURO</name>
<comment type="caution">
    <text evidence="3">The sequence shown here is derived from an EMBL/GenBank/DDBJ whole genome shotgun (WGS) entry which is preliminary data.</text>
</comment>
<evidence type="ECO:0000256" key="2">
    <source>
        <dbReference type="SAM" id="SignalP"/>
    </source>
</evidence>
<protein>
    <recommendedName>
        <fullName evidence="5">Transglycosylase SLT domain-containing protein</fullName>
    </recommendedName>
</protein>
<gene>
    <name evidence="3" type="ORF">AJ78_04837</name>
</gene>
<dbReference type="Gene3D" id="1.10.530.10">
    <property type="match status" value="1"/>
</dbReference>
<dbReference type="STRING" id="1447872.A0A1J9QI50"/>
<evidence type="ECO:0000256" key="1">
    <source>
        <dbReference type="SAM" id="MobiDB-lite"/>
    </source>
</evidence>
<feature type="compositionally biased region" description="Polar residues" evidence="1">
    <location>
        <begin position="39"/>
        <end position="54"/>
    </location>
</feature>
<accession>A0A1J9QI50</accession>
<organism evidence="3 4">
    <name type="scientific">Emergomyces pasteurianus Ep9510</name>
    <dbReference type="NCBI Taxonomy" id="1447872"/>
    <lineage>
        <taxon>Eukaryota</taxon>
        <taxon>Fungi</taxon>
        <taxon>Dikarya</taxon>
        <taxon>Ascomycota</taxon>
        <taxon>Pezizomycotina</taxon>
        <taxon>Eurotiomycetes</taxon>
        <taxon>Eurotiomycetidae</taxon>
        <taxon>Onygenales</taxon>
        <taxon>Ajellomycetaceae</taxon>
        <taxon>Emergomyces</taxon>
    </lineage>
</organism>
<evidence type="ECO:0000313" key="4">
    <source>
        <dbReference type="Proteomes" id="UP000182235"/>
    </source>
</evidence>
<proteinExistence type="predicted"/>
<sequence>MLFKSILALQLLTISLTAATPIKLNVTLGPIDKPGKQPEGSQGQPGDSYQTTGPTCYRGTQFPPASEWLSFDELWAINKPIMLTYDSPEEVDYIKQHIAAAAAAAGVDRGVFLTMMMQESTGNVRAVSGDGVTPGLMQALGSPSCLGTEFGQCPESKIKDMIYAGALGTGQTEGISACFTKNRRQYAFMLRCYNSGSITDPLNLDIVQYGTPSYVSDVANRLKGFEPRRDCGFGVGIPSPGH</sequence>
<keyword evidence="2" id="KW-0732">Signal</keyword>
<evidence type="ECO:0000313" key="3">
    <source>
        <dbReference type="EMBL" id="OJD14861.1"/>
    </source>
</evidence>
<reference evidence="3 4" key="1">
    <citation type="submission" date="2015-07" db="EMBL/GenBank/DDBJ databases">
        <title>Emmonsia species relationships and genome sequence.</title>
        <authorList>
            <consortium name="The Broad Institute Genomics Platform"/>
            <person name="Cuomo C.A."/>
            <person name="Munoz J.F."/>
            <person name="Imamovic A."/>
            <person name="Priest M.E."/>
            <person name="Young S."/>
            <person name="Clay O.K."/>
            <person name="McEwen J.G."/>
        </authorList>
    </citation>
    <scope>NUCLEOTIDE SEQUENCE [LARGE SCALE GENOMIC DNA]</scope>
    <source>
        <strain evidence="3 4">UAMH 9510</strain>
    </source>
</reference>
<dbReference type="VEuPathDB" id="FungiDB:AJ78_04837"/>
<dbReference type="InterPro" id="IPR023346">
    <property type="entry name" value="Lysozyme-like_dom_sf"/>
</dbReference>